<feature type="transmembrane region" description="Helical" evidence="2">
    <location>
        <begin position="6"/>
        <end position="23"/>
    </location>
</feature>
<accession>A0A974D5Q1</accession>
<dbReference type="EMBL" id="CM004472">
    <property type="protein sequence ID" value="OCT85979.1"/>
    <property type="molecule type" value="Genomic_DNA"/>
</dbReference>
<evidence type="ECO:0000313" key="3">
    <source>
        <dbReference type="EMBL" id="OCT85979.1"/>
    </source>
</evidence>
<feature type="region of interest" description="Disordered" evidence="1">
    <location>
        <begin position="45"/>
        <end position="66"/>
    </location>
</feature>
<gene>
    <name evidence="3" type="ORF">XELAEV_18024149mg</name>
</gene>
<dbReference type="Proteomes" id="UP000694892">
    <property type="component" value="Chromosome 4L"/>
</dbReference>
<proteinExistence type="predicted"/>
<evidence type="ECO:0000256" key="2">
    <source>
        <dbReference type="SAM" id="Phobius"/>
    </source>
</evidence>
<keyword evidence="2" id="KW-0812">Transmembrane</keyword>
<sequence length="66" mass="7520">MSHWRHWLTGSFLFGFTVLLKMLHMHFLFSKISGKGLVLCIQQSSKPGGAEPYPNATVIRPPHQRT</sequence>
<keyword evidence="2" id="KW-1133">Transmembrane helix</keyword>
<evidence type="ECO:0000313" key="4">
    <source>
        <dbReference type="Proteomes" id="UP000694892"/>
    </source>
</evidence>
<reference evidence="4" key="1">
    <citation type="journal article" date="2016" name="Nature">
        <title>Genome evolution in the allotetraploid frog Xenopus laevis.</title>
        <authorList>
            <person name="Session A.M."/>
            <person name="Uno Y."/>
            <person name="Kwon T."/>
            <person name="Chapman J.A."/>
            <person name="Toyoda A."/>
            <person name="Takahashi S."/>
            <person name="Fukui A."/>
            <person name="Hikosaka A."/>
            <person name="Suzuki A."/>
            <person name="Kondo M."/>
            <person name="van Heeringen S.J."/>
            <person name="Quigley I."/>
            <person name="Heinz S."/>
            <person name="Ogino H."/>
            <person name="Ochi H."/>
            <person name="Hellsten U."/>
            <person name="Lyons J.B."/>
            <person name="Simakov O."/>
            <person name="Putnam N."/>
            <person name="Stites J."/>
            <person name="Kuroki Y."/>
            <person name="Tanaka T."/>
            <person name="Michiue T."/>
            <person name="Watanabe M."/>
            <person name="Bogdanovic O."/>
            <person name="Lister R."/>
            <person name="Georgiou G."/>
            <person name="Paranjpe S.S."/>
            <person name="van Kruijsbergen I."/>
            <person name="Shu S."/>
            <person name="Carlson J."/>
            <person name="Kinoshita T."/>
            <person name="Ohta Y."/>
            <person name="Mawaribuchi S."/>
            <person name="Jenkins J."/>
            <person name="Grimwood J."/>
            <person name="Schmutz J."/>
            <person name="Mitros T."/>
            <person name="Mozaffari S.V."/>
            <person name="Suzuki Y."/>
            <person name="Haramoto Y."/>
            <person name="Yamamoto T.S."/>
            <person name="Takagi C."/>
            <person name="Heald R."/>
            <person name="Miller K."/>
            <person name="Haudenschild C."/>
            <person name="Kitzman J."/>
            <person name="Nakayama T."/>
            <person name="Izutsu Y."/>
            <person name="Robert J."/>
            <person name="Fortriede J."/>
            <person name="Burns K."/>
            <person name="Lotay V."/>
            <person name="Karimi K."/>
            <person name="Yasuoka Y."/>
            <person name="Dichmann D.S."/>
            <person name="Flajnik M.F."/>
            <person name="Houston D.W."/>
            <person name="Shendure J."/>
            <person name="DuPasquier L."/>
            <person name="Vize P.D."/>
            <person name="Zorn A.M."/>
            <person name="Ito M."/>
            <person name="Marcotte E.M."/>
            <person name="Wallingford J.B."/>
            <person name="Ito Y."/>
            <person name="Asashima M."/>
            <person name="Ueno N."/>
            <person name="Matsuda Y."/>
            <person name="Veenstra G.J."/>
            <person name="Fujiyama A."/>
            <person name="Harland R.M."/>
            <person name="Taira M."/>
            <person name="Rokhsar D.S."/>
        </authorList>
    </citation>
    <scope>NUCLEOTIDE SEQUENCE [LARGE SCALE GENOMIC DNA]</scope>
    <source>
        <strain evidence="4">J</strain>
    </source>
</reference>
<keyword evidence="2" id="KW-0472">Membrane</keyword>
<evidence type="ECO:0000256" key="1">
    <source>
        <dbReference type="SAM" id="MobiDB-lite"/>
    </source>
</evidence>
<protein>
    <submittedName>
        <fullName evidence="3">Uncharacterized protein</fullName>
    </submittedName>
</protein>
<name>A0A974D5Q1_XENLA</name>
<organism evidence="3 4">
    <name type="scientific">Xenopus laevis</name>
    <name type="common">African clawed frog</name>
    <dbReference type="NCBI Taxonomy" id="8355"/>
    <lineage>
        <taxon>Eukaryota</taxon>
        <taxon>Metazoa</taxon>
        <taxon>Chordata</taxon>
        <taxon>Craniata</taxon>
        <taxon>Vertebrata</taxon>
        <taxon>Euteleostomi</taxon>
        <taxon>Amphibia</taxon>
        <taxon>Batrachia</taxon>
        <taxon>Anura</taxon>
        <taxon>Pipoidea</taxon>
        <taxon>Pipidae</taxon>
        <taxon>Xenopodinae</taxon>
        <taxon>Xenopus</taxon>
        <taxon>Xenopus</taxon>
    </lineage>
</organism>
<dbReference type="AlphaFoldDB" id="A0A974D5Q1"/>